<name>X1RDR3_9ZZZZ</name>
<evidence type="ECO:0000313" key="1">
    <source>
        <dbReference type="EMBL" id="GAI78713.1"/>
    </source>
</evidence>
<gene>
    <name evidence="1" type="ORF">S12H4_22789</name>
</gene>
<protein>
    <submittedName>
        <fullName evidence="1">Uncharacterized protein</fullName>
    </submittedName>
</protein>
<comment type="caution">
    <text evidence="1">The sequence shown here is derived from an EMBL/GenBank/DDBJ whole genome shotgun (WGS) entry which is preliminary data.</text>
</comment>
<reference evidence="1" key="1">
    <citation type="journal article" date="2014" name="Front. Microbiol.">
        <title>High frequency of phylogenetically diverse reductive dehalogenase-homologous genes in deep subseafloor sedimentary metagenomes.</title>
        <authorList>
            <person name="Kawai M."/>
            <person name="Futagami T."/>
            <person name="Toyoda A."/>
            <person name="Takaki Y."/>
            <person name="Nishi S."/>
            <person name="Hori S."/>
            <person name="Arai W."/>
            <person name="Tsubouchi T."/>
            <person name="Morono Y."/>
            <person name="Uchiyama I."/>
            <person name="Ito T."/>
            <person name="Fujiyama A."/>
            <person name="Inagaki F."/>
            <person name="Takami H."/>
        </authorList>
    </citation>
    <scope>NUCLEOTIDE SEQUENCE</scope>
    <source>
        <strain evidence="1">Expedition CK06-06</strain>
    </source>
</reference>
<sequence>MDKRGEKSIEIYDVFGPLIICTESNIPEPIEDRSIKVQMKRNESLDVEGDWDLPTEQALIDLLTLFRAKFIGERLPQHVSIARRRLGEILSPLYKILLLVDESRTEEFKGFIKMEKTSRTADEATSENATIISILIDL</sequence>
<dbReference type="AlphaFoldDB" id="X1RDR3"/>
<dbReference type="EMBL" id="BARW01011954">
    <property type="protein sequence ID" value="GAI78713.1"/>
    <property type="molecule type" value="Genomic_DNA"/>
</dbReference>
<organism evidence="1">
    <name type="scientific">marine sediment metagenome</name>
    <dbReference type="NCBI Taxonomy" id="412755"/>
    <lineage>
        <taxon>unclassified sequences</taxon>
        <taxon>metagenomes</taxon>
        <taxon>ecological metagenomes</taxon>
    </lineage>
</organism>
<accession>X1RDR3</accession>
<proteinExistence type="predicted"/>